<dbReference type="STRING" id="1058.SAMN05421783_1235"/>
<keyword evidence="2" id="KW-1185">Reference proteome</keyword>
<dbReference type="Gene3D" id="1.10.1790.50">
    <property type="match status" value="1"/>
</dbReference>
<dbReference type="EMBL" id="FNNZ01000023">
    <property type="protein sequence ID" value="SDX37130.1"/>
    <property type="molecule type" value="Genomic_DNA"/>
</dbReference>
<evidence type="ECO:0000313" key="2">
    <source>
        <dbReference type="Proteomes" id="UP000198816"/>
    </source>
</evidence>
<organism evidence="1 2">
    <name type="scientific">Thiocapsa roseopersicina</name>
    <dbReference type="NCBI Taxonomy" id="1058"/>
    <lineage>
        <taxon>Bacteria</taxon>
        <taxon>Pseudomonadati</taxon>
        <taxon>Pseudomonadota</taxon>
        <taxon>Gammaproteobacteria</taxon>
        <taxon>Chromatiales</taxon>
        <taxon>Chromatiaceae</taxon>
        <taxon>Thiocapsa</taxon>
    </lineage>
</organism>
<accession>A0A1H3B539</accession>
<dbReference type="AlphaFoldDB" id="A0A1H3B539"/>
<sequence>MRCLSRAEVLELYSRLKGHEIDCDVDEQERIMLGLAAGNLSREVFTEWLRSHRIVESRSIAAAVDRR</sequence>
<proteinExistence type="predicted"/>
<name>A0A1H3B539_THIRO</name>
<reference evidence="2" key="1">
    <citation type="submission" date="2016-10" db="EMBL/GenBank/DDBJ databases">
        <authorList>
            <person name="Varghese N."/>
            <person name="Submissions S."/>
        </authorList>
    </citation>
    <scope>NUCLEOTIDE SEQUENCE [LARGE SCALE GENOMIC DNA]</scope>
    <source>
        <strain evidence="2">DSM 217</strain>
    </source>
</reference>
<dbReference type="Proteomes" id="UP000198816">
    <property type="component" value="Unassembled WGS sequence"/>
</dbReference>
<protein>
    <submittedName>
        <fullName evidence="1">Death on curing protein</fullName>
    </submittedName>
</protein>
<evidence type="ECO:0000313" key="1">
    <source>
        <dbReference type="EMBL" id="SDX37130.1"/>
    </source>
</evidence>
<gene>
    <name evidence="1" type="ORF">SAMN05421783_1235</name>
</gene>